<protein>
    <submittedName>
        <fullName evidence="2">Uncharacterized protein</fullName>
    </submittedName>
</protein>
<proteinExistence type="predicted"/>
<feature type="compositionally biased region" description="Basic residues" evidence="1">
    <location>
        <begin position="1"/>
        <end position="13"/>
    </location>
</feature>
<comment type="caution">
    <text evidence="2">The sequence shown here is derived from an EMBL/GenBank/DDBJ whole genome shotgun (WGS) entry which is preliminary data.</text>
</comment>
<organism evidence="2 3">
    <name type="scientific">Corynebacterium humireducens</name>
    <dbReference type="NCBI Taxonomy" id="1223514"/>
    <lineage>
        <taxon>Bacteria</taxon>
        <taxon>Bacillati</taxon>
        <taxon>Actinomycetota</taxon>
        <taxon>Actinomycetes</taxon>
        <taxon>Mycobacteriales</taxon>
        <taxon>Corynebacteriaceae</taxon>
        <taxon>Corynebacterium</taxon>
    </lineage>
</organism>
<dbReference type="EMBL" id="JAAZHI010000118">
    <property type="protein sequence ID" value="NLA55757.1"/>
    <property type="molecule type" value="Genomic_DNA"/>
</dbReference>
<sequence length="68" mass="8033">MSSRERRPRRRVVRPSDAPGIDRDADRPDSLFRGARAADEEREVILDPEIEDSVSAEEFWREQRPPHY</sequence>
<dbReference type="Proteomes" id="UP000557899">
    <property type="component" value="Unassembled WGS sequence"/>
</dbReference>
<evidence type="ECO:0000313" key="2">
    <source>
        <dbReference type="EMBL" id="NLA55757.1"/>
    </source>
</evidence>
<accession>A0A7X6SVG1</accession>
<reference evidence="2 3" key="1">
    <citation type="journal article" date="2020" name="Biotechnol. Biofuels">
        <title>New insights from the biogas microbiome by comprehensive genome-resolved metagenomics of nearly 1600 species originating from multiple anaerobic digesters.</title>
        <authorList>
            <person name="Campanaro S."/>
            <person name="Treu L."/>
            <person name="Rodriguez-R L.M."/>
            <person name="Kovalovszki A."/>
            <person name="Ziels R.M."/>
            <person name="Maus I."/>
            <person name="Zhu X."/>
            <person name="Kougias P.G."/>
            <person name="Basile A."/>
            <person name="Luo G."/>
            <person name="Schluter A."/>
            <person name="Konstantinidis K.T."/>
            <person name="Angelidaki I."/>
        </authorList>
    </citation>
    <scope>NUCLEOTIDE SEQUENCE [LARGE SCALE GENOMIC DNA]</scope>
    <source>
        <strain evidence="2">AS15tlH2ME_198</strain>
    </source>
</reference>
<evidence type="ECO:0000256" key="1">
    <source>
        <dbReference type="SAM" id="MobiDB-lite"/>
    </source>
</evidence>
<feature type="compositionally biased region" description="Basic and acidic residues" evidence="1">
    <location>
        <begin position="20"/>
        <end position="36"/>
    </location>
</feature>
<name>A0A7X6SVG1_9CORY</name>
<feature type="region of interest" description="Disordered" evidence="1">
    <location>
        <begin position="1"/>
        <end position="36"/>
    </location>
</feature>
<evidence type="ECO:0000313" key="3">
    <source>
        <dbReference type="Proteomes" id="UP000557899"/>
    </source>
</evidence>
<gene>
    <name evidence="2" type="ORF">GX859_05595</name>
</gene>
<dbReference type="AlphaFoldDB" id="A0A7X6SVG1"/>